<sequence>MPPGEFSTNTSHRSVCFPCLQDQMVNDTGCIQRNNSDSQDPRPENHDQKSWFMQNGLSSTIFKFAFTFHFFILFITIVLQNCTVDQGDIRFIGKCLLPMLWIVYNMAFMSARFNWFLTSSEARVMKAYYVSDNPDRLVWLLSKDDYQYNRTCAPHSSLSYIGQEALCKFGIYEFTTSILGDESSYENISSKLSVGLGLIIWACISFYMMMKDANLETKTRDRDCSQQPRTVDTKQKGCFETKWTWLKRKISFLVISTALSSQQSLVLLPLTSMEITPHCYELQSDLPVTSRLAACWHKWSIAGIPYGVPSMAAGTRTRRRKRRKEGCTGCIAVLLYVTGVSLFFIGVGLVVFWLFGGIIIGTWFTYSSTKILVDLALTKTFAPVFIVVSCDFILPYAIFTTRCARFRVPRGIGRMKMKLFHVKARVDGWVSSSFRELAKKYLPCGSSGFQPQENRSSEFSSQQQEQAIRCGVEASQELPDLMRIPWRTDGKKGREKSQLWASKRENN</sequence>
<feature type="transmembrane region" description="Helical" evidence="2">
    <location>
        <begin position="91"/>
        <end position="111"/>
    </location>
</feature>
<dbReference type="AlphaFoldDB" id="L1J0Y8"/>
<gene>
    <name evidence="3" type="ORF">GUITHDRAFT_141389</name>
</gene>
<accession>L1J0Y8</accession>
<feature type="transmembrane region" description="Helical" evidence="2">
    <location>
        <begin position="61"/>
        <end position="79"/>
    </location>
</feature>
<reference evidence="4" key="3">
    <citation type="submission" date="2015-06" db="UniProtKB">
        <authorList>
            <consortium name="EnsemblProtists"/>
        </authorList>
    </citation>
    <scope>IDENTIFICATION</scope>
</reference>
<keyword evidence="2" id="KW-0472">Membrane</keyword>
<evidence type="ECO:0000313" key="5">
    <source>
        <dbReference type="Proteomes" id="UP000011087"/>
    </source>
</evidence>
<proteinExistence type="predicted"/>
<evidence type="ECO:0000256" key="1">
    <source>
        <dbReference type="SAM" id="MobiDB-lite"/>
    </source>
</evidence>
<dbReference type="PaxDb" id="55529-EKX42186"/>
<feature type="transmembrane region" description="Helical" evidence="2">
    <location>
        <begin position="327"/>
        <end position="360"/>
    </location>
</feature>
<reference evidence="5" key="2">
    <citation type="submission" date="2012-11" db="EMBL/GenBank/DDBJ databases">
        <authorList>
            <person name="Kuo A."/>
            <person name="Curtis B.A."/>
            <person name="Tanifuji G."/>
            <person name="Burki F."/>
            <person name="Gruber A."/>
            <person name="Irimia M."/>
            <person name="Maruyama S."/>
            <person name="Arias M.C."/>
            <person name="Ball S.G."/>
            <person name="Gile G.H."/>
            <person name="Hirakawa Y."/>
            <person name="Hopkins J.F."/>
            <person name="Rensing S.A."/>
            <person name="Schmutz J."/>
            <person name="Symeonidi A."/>
            <person name="Elias M."/>
            <person name="Eveleigh R.J."/>
            <person name="Herman E.K."/>
            <person name="Klute M.J."/>
            <person name="Nakayama T."/>
            <person name="Obornik M."/>
            <person name="Reyes-Prieto A."/>
            <person name="Armbrust E.V."/>
            <person name="Aves S.J."/>
            <person name="Beiko R.G."/>
            <person name="Coutinho P."/>
            <person name="Dacks J.B."/>
            <person name="Durnford D.G."/>
            <person name="Fast N.M."/>
            <person name="Green B.R."/>
            <person name="Grisdale C."/>
            <person name="Hempe F."/>
            <person name="Henrissat B."/>
            <person name="Hoppner M.P."/>
            <person name="Ishida K.-I."/>
            <person name="Kim E."/>
            <person name="Koreny L."/>
            <person name="Kroth P.G."/>
            <person name="Liu Y."/>
            <person name="Malik S.-B."/>
            <person name="Maier U.G."/>
            <person name="McRose D."/>
            <person name="Mock T."/>
            <person name="Neilson J.A."/>
            <person name="Onodera N.T."/>
            <person name="Poole A.M."/>
            <person name="Pritham E.J."/>
            <person name="Richards T.A."/>
            <person name="Rocap G."/>
            <person name="Roy S.W."/>
            <person name="Sarai C."/>
            <person name="Schaack S."/>
            <person name="Shirato S."/>
            <person name="Slamovits C.H."/>
            <person name="Spencer D.F."/>
            <person name="Suzuki S."/>
            <person name="Worden A.Z."/>
            <person name="Zauner S."/>
            <person name="Barry K."/>
            <person name="Bell C."/>
            <person name="Bharti A.K."/>
            <person name="Crow J.A."/>
            <person name="Grimwood J."/>
            <person name="Kramer R."/>
            <person name="Lindquist E."/>
            <person name="Lucas S."/>
            <person name="Salamov A."/>
            <person name="McFadden G.I."/>
            <person name="Lane C.E."/>
            <person name="Keeling P.J."/>
            <person name="Gray M.W."/>
            <person name="Grigoriev I.V."/>
            <person name="Archibald J.M."/>
        </authorList>
    </citation>
    <scope>NUCLEOTIDE SEQUENCE</scope>
    <source>
        <strain evidence="5">CCMP2712</strain>
    </source>
</reference>
<keyword evidence="5" id="KW-1185">Reference proteome</keyword>
<name>L1J0Y8_GUITC</name>
<feature type="transmembrane region" description="Helical" evidence="2">
    <location>
        <begin position="380"/>
        <end position="399"/>
    </location>
</feature>
<reference evidence="3 5" key="1">
    <citation type="journal article" date="2012" name="Nature">
        <title>Algal genomes reveal evolutionary mosaicism and the fate of nucleomorphs.</title>
        <authorList>
            <consortium name="DOE Joint Genome Institute"/>
            <person name="Curtis B.A."/>
            <person name="Tanifuji G."/>
            <person name="Burki F."/>
            <person name="Gruber A."/>
            <person name="Irimia M."/>
            <person name="Maruyama S."/>
            <person name="Arias M.C."/>
            <person name="Ball S.G."/>
            <person name="Gile G.H."/>
            <person name="Hirakawa Y."/>
            <person name="Hopkins J.F."/>
            <person name="Kuo A."/>
            <person name="Rensing S.A."/>
            <person name="Schmutz J."/>
            <person name="Symeonidi A."/>
            <person name="Elias M."/>
            <person name="Eveleigh R.J."/>
            <person name="Herman E.K."/>
            <person name="Klute M.J."/>
            <person name="Nakayama T."/>
            <person name="Obornik M."/>
            <person name="Reyes-Prieto A."/>
            <person name="Armbrust E.V."/>
            <person name="Aves S.J."/>
            <person name="Beiko R.G."/>
            <person name="Coutinho P."/>
            <person name="Dacks J.B."/>
            <person name="Durnford D.G."/>
            <person name="Fast N.M."/>
            <person name="Green B.R."/>
            <person name="Grisdale C.J."/>
            <person name="Hempel F."/>
            <person name="Henrissat B."/>
            <person name="Hoppner M.P."/>
            <person name="Ishida K."/>
            <person name="Kim E."/>
            <person name="Koreny L."/>
            <person name="Kroth P.G."/>
            <person name="Liu Y."/>
            <person name="Malik S.B."/>
            <person name="Maier U.G."/>
            <person name="McRose D."/>
            <person name="Mock T."/>
            <person name="Neilson J.A."/>
            <person name="Onodera N.T."/>
            <person name="Poole A.M."/>
            <person name="Pritham E.J."/>
            <person name="Richards T.A."/>
            <person name="Rocap G."/>
            <person name="Roy S.W."/>
            <person name="Sarai C."/>
            <person name="Schaack S."/>
            <person name="Shirato S."/>
            <person name="Slamovits C.H."/>
            <person name="Spencer D.F."/>
            <person name="Suzuki S."/>
            <person name="Worden A.Z."/>
            <person name="Zauner S."/>
            <person name="Barry K."/>
            <person name="Bell C."/>
            <person name="Bharti A.K."/>
            <person name="Crow J.A."/>
            <person name="Grimwood J."/>
            <person name="Kramer R."/>
            <person name="Lindquist E."/>
            <person name="Lucas S."/>
            <person name="Salamov A."/>
            <person name="McFadden G.I."/>
            <person name="Lane C.E."/>
            <person name="Keeling P.J."/>
            <person name="Gray M.W."/>
            <person name="Grigoriev I.V."/>
            <person name="Archibald J.M."/>
        </authorList>
    </citation>
    <scope>NUCLEOTIDE SEQUENCE</scope>
    <source>
        <strain evidence="3 5">CCMP2712</strain>
    </source>
</reference>
<feature type="transmembrane region" description="Helical" evidence="2">
    <location>
        <begin position="192"/>
        <end position="210"/>
    </location>
</feature>
<keyword evidence="2" id="KW-0812">Transmembrane</keyword>
<organism evidence="3">
    <name type="scientific">Guillardia theta (strain CCMP2712)</name>
    <name type="common">Cryptophyte</name>
    <dbReference type="NCBI Taxonomy" id="905079"/>
    <lineage>
        <taxon>Eukaryota</taxon>
        <taxon>Cryptophyceae</taxon>
        <taxon>Pyrenomonadales</taxon>
        <taxon>Geminigeraceae</taxon>
        <taxon>Guillardia</taxon>
    </lineage>
</organism>
<dbReference type="EMBL" id="JH993018">
    <property type="protein sequence ID" value="EKX42186.1"/>
    <property type="molecule type" value="Genomic_DNA"/>
</dbReference>
<keyword evidence="2" id="KW-1133">Transmembrane helix</keyword>
<dbReference type="HOGENOM" id="CLU_538010_0_0_1"/>
<feature type="region of interest" description="Disordered" evidence="1">
    <location>
        <begin position="481"/>
        <end position="507"/>
    </location>
</feature>
<dbReference type="KEGG" id="gtt:GUITHDRAFT_141389"/>
<evidence type="ECO:0000313" key="3">
    <source>
        <dbReference type="EMBL" id="EKX42186.1"/>
    </source>
</evidence>
<dbReference type="EnsemblProtists" id="EKX42186">
    <property type="protein sequence ID" value="EKX42186"/>
    <property type="gene ID" value="GUITHDRAFT_141389"/>
</dbReference>
<dbReference type="RefSeq" id="XP_005829166.1">
    <property type="nucleotide sequence ID" value="XM_005829109.1"/>
</dbReference>
<dbReference type="Proteomes" id="UP000011087">
    <property type="component" value="Unassembled WGS sequence"/>
</dbReference>
<evidence type="ECO:0000313" key="4">
    <source>
        <dbReference type="EnsemblProtists" id="EKX42186"/>
    </source>
</evidence>
<feature type="compositionally biased region" description="Basic and acidic residues" evidence="1">
    <location>
        <begin position="486"/>
        <end position="507"/>
    </location>
</feature>
<evidence type="ECO:0000256" key="2">
    <source>
        <dbReference type="SAM" id="Phobius"/>
    </source>
</evidence>
<dbReference type="GeneID" id="17298875"/>
<protein>
    <submittedName>
        <fullName evidence="3 4">Uncharacterized protein</fullName>
    </submittedName>
</protein>